<evidence type="ECO:0000313" key="7">
    <source>
        <dbReference type="EMBL" id="SHI81704.1"/>
    </source>
</evidence>
<dbReference type="AlphaFoldDB" id="A0A1M6E853"/>
<keyword evidence="7" id="KW-0966">Cell projection</keyword>
<evidence type="ECO:0000256" key="2">
    <source>
        <dbReference type="ARBA" id="ARBA00008787"/>
    </source>
</evidence>
<dbReference type="InterPro" id="IPR003713">
    <property type="entry name" value="FliS"/>
</dbReference>
<evidence type="ECO:0000256" key="3">
    <source>
        <dbReference type="ARBA" id="ARBA00022490"/>
    </source>
</evidence>
<keyword evidence="7" id="KW-0282">Flagellum</keyword>
<dbReference type="GO" id="GO:0005829">
    <property type="term" value="C:cytosol"/>
    <property type="evidence" value="ECO:0007669"/>
    <property type="project" value="UniProtKB-SubCell"/>
</dbReference>
<comment type="subcellular location">
    <subcellularLocation>
        <location evidence="1 6">Cytoplasm</location>
        <location evidence="1 6">Cytosol</location>
    </subcellularLocation>
</comment>
<sequence length="136" mass="15815">MLAQNAYQQYKEKSIQTASPEELTLMLYNGLVKFIMRGIDAVEKNKTEEAHNNIIRAQDIIQEFMATLDKKYEIAASLELLYDYMLRRLIEANTHKDSAILGEVLDMAKQLRDTWEQAMKLAKHPRKMPELVEQAK</sequence>
<dbReference type="InterPro" id="IPR036584">
    <property type="entry name" value="FliS_sf"/>
</dbReference>
<keyword evidence="4 6" id="KW-1005">Bacterial flagellum biogenesis</keyword>
<reference evidence="7 8" key="1">
    <citation type="submission" date="2016-11" db="EMBL/GenBank/DDBJ databases">
        <authorList>
            <person name="Varghese N."/>
            <person name="Submissions S."/>
        </authorList>
    </citation>
    <scope>NUCLEOTIDE SEQUENCE [LARGE SCALE GENOMIC DNA]</scope>
    <source>
        <strain evidence="7 8">DSM 19027</strain>
    </source>
</reference>
<keyword evidence="8" id="KW-1185">Reference proteome</keyword>
<dbReference type="NCBIfam" id="TIGR00208">
    <property type="entry name" value="fliS"/>
    <property type="match status" value="1"/>
</dbReference>
<keyword evidence="7" id="KW-0969">Cilium</keyword>
<evidence type="ECO:0000256" key="1">
    <source>
        <dbReference type="ARBA" id="ARBA00004514"/>
    </source>
</evidence>
<dbReference type="GO" id="GO:0044780">
    <property type="term" value="P:bacterial-type flagellum assembly"/>
    <property type="evidence" value="ECO:0007669"/>
    <property type="project" value="InterPro"/>
</dbReference>
<dbReference type="EMBL" id="FQZP01000011">
    <property type="protein sequence ID" value="SHI81704.1"/>
    <property type="molecule type" value="Genomic_DNA"/>
</dbReference>
<dbReference type="CDD" id="cd16098">
    <property type="entry name" value="FliS"/>
    <property type="match status" value="1"/>
</dbReference>
<dbReference type="SUPFAM" id="SSF101116">
    <property type="entry name" value="Flagellar export chaperone FliS"/>
    <property type="match status" value="1"/>
</dbReference>
<dbReference type="OrthoDB" id="1524959at2"/>
<keyword evidence="3 6" id="KW-0963">Cytoplasm</keyword>
<evidence type="ECO:0000256" key="6">
    <source>
        <dbReference type="PIRNR" id="PIRNR039090"/>
    </source>
</evidence>
<dbReference type="PIRSF" id="PIRSF039090">
    <property type="entry name" value="Flis"/>
    <property type="match status" value="1"/>
</dbReference>
<evidence type="ECO:0000313" key="8">
    <source>
        <dbReference type="Proteomes" id="UP000324781"/>
    </source>
</evidence>
<dbReference type="Pfam" id="PF02561">
    <property type="entry name" value="FliS"/>
    <property type="match status" value="1"/>
</dbReference>
<dbReference type="PANTHER" id="PTHR34773">
    <property type="entry name" value="FLAGELLAR SECRETION CHAPERONE FLIS"/>
    <property type="match status" value="1"/>
</dbReference>
<dbReference type="RefSeq" id="WP_149678224.1">
    <property type="nucleotide sequence ID" value="NZ_FQZP01000011.1"/>
</dbReference>
<keyword evidence="5" id="KW-0143">Chaperone</keyword>
<dbReference type="PANTHER" id="PTHR34773:SF1">
    <property type="entry name" value="FLAGELLAR SECRETION CHAPERONE FLIS"/>
    <property type="match status" value="1"/>
</dbReference>
<name>A0A1M6E853_9FIRM</name>
<protein>
    <recommendedName>
        <fullName evidence="6">Flagellar secretion chaperone FliS</fullName>
    </recommendedName>
</protein>
<organism evidence="7 8">
    <name type="scientific">Thermoclostridium caenicola</name>
    <dbReference type="NCBI Taxonomy" id="659425"/>
    <lineage>
        <taxon>Bacteria</taxon>
        <taxon>Bacillati</taxon>
        <taxon>Bacillota</taxon>
        <taxon>Clostridia</taxon>
        <taxon>Eubacteriales</taxon>
        <taxon>Oscillospiraceae</taxon>
        <taxon>Thermoclostridium</taxon>
    </lineage>
</organism>
<dbReference type="Proteomes" id="UP000324781">
    <property type="component" value="Unassembled WGS sequence"/>
</dbReference>
<evidence type="ECO:0000256" key="4">
    <source>
        <dbReference type="ARBA" id="ARBA00022795"/>
    </source>
</evidence>
<dbReference type="GO" id="GO:0071973">
    <property type="term" value="P:bacterial-type flagellum-dependent cell motility"/>
    <property type="evidence" value="ECO:0007669"/>
    <property type="project" value="TreeGrafter"/>
</dbReference>
<accession>A0A1M6E853</accession>
<comment type="similarity">
    <text evidence="2 6">Belongs to the FliS family.</text>
</comment>
<evidence type="ECO:0000256" key="5">
    <source>
        <dbReference type="ARBA" id="ARBA00023186"/>
    </source>
</evidence>
<dbReference type="Gene3D" id="1.20.120.340">
    <property type="entry name" value="Flagellar protein FliS"/>
    <property type="match status" value="1"/>
</dbReference>
<gene>
    <name evidence="7" type="ORF">SAMN05444373_101114</name>
</gene>
<proteinExistence type="inferred from homology"/>